<keyword evidence="3" id="KW-0687">Ribonucleoprotein</keyword>
<dbReference type="AlphaFoldDB" id="A0A9W9YM65"/>
<dbReference type="SUPFAM" id="SSF52166">
    <property type="entry name" value="Ribosomal protein L4"/>
    <property type="match status" value="1"/>
</dbReference>
<dbReference type="PANTHER" id="PTHR10746">
    <property type="entry name" value="50S RIBOSOMAL PROTEIN L4"/>
    <property type="match status" value="1"/>
</dbReference>
<dbReference type="Proteomes" id="UP001163046">
    <property type="component" value="Unassembled WGS sequence"/>
</dbReference>
<accession>A0A9W9YM65</accession>
<evidence type="ECO:0000256" key="5">
    <source>
        <dbReference type="SAM" id="MobiDB-lite"/>
    </source>
</evidence>
<dbReference type="GO" id="GO:0003735">
    <property type="term" value="F:structural constituent of ribosome"/>
    <property type="evidence" value="ECO:0007669"/>
    <property type="project" value="InterPro"/>
</dbReference>
<protein>
    <recommendedName>
        <fullName evidence="4">Large ribosomal subunit protein uL4m</fullName>
    </recommendedName>
</protein>
<feature type="signal peptide" evidence="6">
    <location>
        <begin position="1"/>
        <end position="28"/>
    </location>
</feature>
<evidence type="ECO:0000256" key="6">
    <source>
        <dbReference type="SAM" id="SignalP"/>
    </source>
</evidence>
<reference evidence="7" key="1">
    <citation type="submission" date="2023-01" db="EMBL/GenBank/DDBJ databases">
        <title>Genome assembly of the deep-sea coral Lophelia pertusa.</title>
        <authorList>
            <person name="Herrera S."/>
            <person name="Cordes E."/>
        </authorList>
    </citation>
    <scope>NUCLEOTIDE SEQUENCE</scope>
    <source>
        <strain evidence="7">USNM1676648</strain>
        <tissue evidence="7">Polyp</tissue>
    </source>
</reference>
<gene>
    <name evidence="7" type="ORF">OS493_022619</name>
</gene>
<dbReference type="InterPro" id="IPR002136">
    <property type="entry name" value="Ribosomal_uL4"/>
</dbReference>
<comment type="caution">
    <text evidence="7">The sequence shown here is derived from an EMBL/GenBank/DDBJ whole genome shotgun (WGS) entry which is preliminary data.</text>
</comment>
<organism evidence="7 8">
    <name type="scientific">Desmophyllum pertusum</name>
    <dbReference type="NCBI Taxonomy" id="174260"/>
    <lineage>
        <taxon>Eukaryota</taxon>
        <taxon>Metazoa</taxon>
        <taxon>Cnidaria</taxon>
        <taxon>Anthozoa</taxon>
        <taxon>Hexacorallia</taxon>
        <taxon>Scleractinia</taxon>
        <taxon>Caryophylliina</taxon>
        <taxon>Caryophylliidae</taxon>
        <taxon>Desmophyllum</taxon>
    </lineage>
</organism>
<dbReference type="GO" id="GO:1990904">
    <property type="term" value="C:ribonucleoprotein complex"/>
    <property type="evidence" value="ECO:0007669"/>
    <property type="project" value="UniProtKB-KW"/>
</dbReference>
<dbReference type="GO" id="GO:0006412">
    <property type="term" value="P:translation"/>
    <property type="evidence" value="ECO:0007669"/>
    <property type="project" value="InterPro"/>
</dbReference>
<dbReference type="EMBL" id="MU827317">
    <property type="protein sequence ID" value="KAJ7357809.1"/>
    <property type="molecule type" value="Genomic_DNA"/>
</dbReference>
<proteinExistence type="inferred from homology"/>
<evidence type="ECO:0000313" key="7">
    <source>
        <dbReference type="EMBL" id="KAJ7357809.1"/>
    </source>
</evidence>
<feature type="compositionally biased region" description="Basic residues" evidence="5">
    <location>
        <begin position="105"/>
        <end position="122"/>
    </location>
</feature>
<sequence length="237" mass="26713">MADVWIRLAVYCGVIRLWISLLDQASSCWNITILSGTINSSLVSSSSCSCSSLPRPKPLEIETSLVMVCSVQVIDILHRVVCLAKGQKRDQVLQKSRNRSERRGGGRKPWRQKGTGRARHGSIRAPAVEKRVHGPYQGATSTRCQKKSGEWVCETALSVRYAQGDLHIVDSFKDIENDRDLIPLLEKRGWTDAVLVDSPDVYTILHRRGHVILTLEAVQLLEEYLCEDDRMIINKFD</sequence>
<evidence type="ECO:0000256" key="3">
    <source>
        <dbReference type="ARBA" id="ARBA00023274"/>
    </source>
</evidence>
<keyword evidence="2" id="KW-0689">Ribosomal protein</keyword>
<dbReference type="PANTHER" id="PTHR10746:SF6">
    <property type="entry name" value="LARGE RIBOSOMAL SUBUNIT PROTEIN UL4M"/>
    <property type="match status" value="1"/>
</dbReference>
<dbReference type="Gene3D" id="3.40.1370.10">
    <property type="match status" value="1"/>
</dbReference>
<evidence type="ECO:0000256" key="1">
    <source>
        <dbReference type="ARBA" id="ARBA00010528"/>
    </source>
</evidence>
<keyword evidence="8" id="KW-1185">Reference proteome</keyword>
<evidence type="ECO:0000313" key="8">
    <source>
        <dbReference type="Proteomes" id="UP001163046"/>
    </source>
</evidence>
<evidence type="ECO:0000256" key="2">
    <source>
        <dbReference type="ARBA" id="ARBA00022980"/>
    </source>
</evidence>
<dbReference type="InterPro" id="IPR023574">
    <property type="entry name" value="Ribosomal_uL4_dom_sf"/>
</dbReference>
<dbReference type="OrthoDB" id="275876at2759"/>
<evidence type="ECO:0000256" key="4">
    <source>
        <dbReference type="ARBA" id="ARBA00040565"/>
    </source>
</evidence>
<feature type="chain" id="PRO_5040961429" description="Large ribosomal subunit protein uL4m" evidence="6">
    <location>
        <begin position="29"/>
        <end position="237"/>
    </location>
</feature>
<keyword evidence="6" id="KW-0732">Signal</keyword>
<dbReference type="InterPro" id="IPR013005">
    <property type="entry name" value="Ribosomal_uL4-like"/>
</dbReference>
<comment type="similarity">
    <text evidence="1">Belongs to the universal ribosomal protein uL4 family.</text>
</comment>
<feature type="compositionally biased region" description="Basic and acidic residues" evidence="5">
    <location>
        <begin position="93"/>
        <end position="104"/>
    </location>
</feature>
<feature type="region of interest" description="Disordered" evidence="5">
    <location>
        <begin position="93"/>
        <end position="122"/>
    </location>
</feature>
<name>A0A9W9YM65_9CNID</name>
<dbReference type="Pfam" id="PF00573">
    <property type="entry name" value="Ribosomal_L4"/>
    <property type="match status" value="1"/>
</dbReference>
<dbReference type="GO" id="GO:0005840">
    <property type="term" value="C:ribosome"/>
    <property type="evidence" value="ECO:0007669"/>
    <property type="project" value="UniProtKB-KW"/>
</dbReference>